<reference evidence="2 3" key="1">
    <citation type="journal article" date="2017" name="G3 (Bethesda)">
        <title>First Draft Genome Sequence of the Pathogenic Fungus Lomentospora prolificans (Formerly Scedosporium prolificans).</title>
        <authorList>
            <person name="Luo R."/>
            <person name="Zimin A."/>
            <person name="Workman R."/>
            <person name="Fan Y."/>
            <person name="Pertea G."/>
            <person name="Grossman N."/>
            <person name="Wear M.P."/>
            <person name="Jia B."/>
            <person name="Miller H."/>
            <person name="Casadevall A."/>
            <person name="Timp W."/>
            <person name="Zhang S.X."/>
            <person name="Salzberg S.L."/>
        </authorList>
    </citation>
    <scope>NUCLEOTIDE SEQUENCE [LARGE SCALE GENOMIC DNA]</scope>
    <source>
        <strain evidence="2 3">JHH-5317</strain>
    </source>
</reference>
<dbReference type="InParanoid" id="A0A2N3N746"/>
<sequence length="446" mass="49927">MRGGTNGKSDLARTAGQSTPRSSRAAQGTSSAVEGGRGSVEIRVRSENKELYESDNGDRDRFDSAPFPETEDQSTLERRKAQIVDNVMSMLMEWLNASIPPLQERDGGNRSRGTAESGSKKKSGSDRRGGDPDEDKENNGGRRSNKRQQREESPDGHDGGDGGRGGGKGTKRARKESNDGERKFACPFYKHDPSRCLKSRACAPPGFPSLHRLKEHIYRAHKIPKHICPRCQESLGSEKALNAHLRSDDRCEKVDEMPWYGITEAQEAAIRARPGKEKGSEEERWKDIYKIIFPDALDTPTPYYDEEPALAGVRQYLRQELPPLVRRELEEEVERKLSCVEADMKREAINLIQRLACRLIQSYPGRQADKNACAPTPRSRSRSRSPETIYCDPPASPNPVPGVPSHEDPLQFLQEIGLYEGEFALGPFMEPLQFTDFNGVTTDSQW</sequence>
<dbReference type="STRING" id="41688.A0A2N3N746"/>
<evidence type="ECO:0000313" key="2">
    <source>
        <dbReference type="EMBL" id="PKS08227.1"/>
    </source>
</evidence>
<dbReference type="PANTHER" id="PTHR38166">
    <property type="entry name" value="C2H2-TYPE DOMAIN-CONTAINING PROTEIN-RELATED"/>
    <property type="match status" value="1"/>
</dbReference>
<feature type="region of interest" description="Disordered" evidence="1">
    <location>
        <begin position="368"/>
        <end position="407"/>
    </location>
</feature>
<accession>A0A2N3N746</accession>
<feature type="compositionally biased region" description="Basic and acidic residues" evidence="1">
    <location>
        <begin position="40"/>
        <end position="63"/>
    </location>
</feature>
<feature type="compositionally biased region" description="Polar residues" evidence="1">
    <location>
        <begin position="15"/>
        <end position="32"/>
    </location>
</feature>
<protein>
    <recommendedName>
        <fullName evidence="4">C2H2-type domain-containing protein</fullName>
    </recommendedName>
</protein>
<gene>
    <name evidence="2" type="ORF">jhhlp_005169</name>
</gene>
<proteinExistence type="predicted"/>
<evidence type="ECO:0000313" key="3">
    <source>
        <dbReference type="Proteomes" id="UP000233524"/>
    </source>
</evidence>
<dbReference type="OrthoDB" id="4738706at2759"/>
<evidence type="ECO:0008006" key="4">
    <source>
        <dbReference type="Google" id="ProtNLM"/>
    </source>
</evidence>
<dbReference type="VEuPathDB" id="FungiDB:jhhlp_005169"/>
<dbReference type="EMBL" id="NLAX01000697">
    <property type="protein sequence ID" value="PKS08227.1"/>
    <property type="molecule type" value="Genomic_DNA"/>
</dbReference>
<dbReference type="AlphaFoldDB" id="A0A2N3N746"/>
<dbReference type="PANTHER" id="PTHR38166:SF1">
    <property type="entry name" value="C2H2-TYPE DOMAIN-CONTAINING PROTEIN"/>
    <property type="match status" value="1"/>
</dbReference>
<comment type="caution">
    <text evidence="2">The sequence shown here is derived from an EMBL/GenBank/DDBJ whole genome shotgun (WGS) entry which is preliminary data.</text>
</comment>
<dbReference type="Proteomes" id="UP000233524">
    <property type="component" value="Unassembled WGS sequence"/>
</dbReference>
<feature type="region of interest" description="Disordered" evidence="1">
    <location>
        <begin position="99"/>
        <end position="179"/>
    </location>
</feature>
<feature type="region of interest" description="Disordered" evidence="1">
    <location>
        <begin position="1"/>
        <end position="81"/>
    </location>
</feature>
<evidence type="ECO:0000256" key="1">
    <source>
        <dbReference type="SAM" id="MobiDB-lite"/>
    </source>
</evidence>
<name>A0A2N3N746_9PEZI</name>
<feature type="compositionally biased region" description="Basic and acidic residues" evidence="1">
    <location>
        <begin position="148"/>
        <end position="161"/>
    </location>
</feature>
<organism evidence="2 3">
    <name type="scientific">Lomentospora prolificans</name>
    <dbReference type="NCBI Taxonomy" id="41688"/>
    <lineage>
        <taxon>Eukaryota</taxon>
        <taxon>Fungi</taxon>
        <taxon>Dikarya</taxon>
        <taxon>Ascomycota</taxon>
        <taxon>Pezizomycotina</taxon>
        <taxon>Sordariomycetes</taxon>
        <taxon>Hypocreomycetidae</taxon>
        <taxon>Microascales</taxon>
        <taxon>Microascaceae</taxon>
        <taxon>Lomentospora</taxon>
    </lineage>
</organism>
<keyword evidence="3" id="KW-1185">Reference proteome</keyword>